<comment type="caution">
    <text evidence="1">The sequence shown here is derived from an EMBL/GenBank/DDBJ whole genome shotgun (WGS) entry which is preliminary data.</text>
</comment>
<proteinExistence type="predicted"/>
<reference evidence="1" key="1">
    <citation type="journal article" date="2013" name="Genome Biol.">
        <title>Comparative genomics of the core and accessory genomes of 48 Sinorhizobium strains comprising five genospecies.</title>
        <authorList>
            <person name="Sugawara M."/>
            <person name="Epstein B."/>
            <person name="Badgley B.D."/>
            <person name="Unno T."/>
            <person name="Xu L."/>
            <person name="Reese J."/>
            <person name="Gyaneshwar P."/>
            <person name="Denny R."/>
            <person name="Mudge J."/>
            <person name="Bharti A.K."/>
            <person name="Farmer A.D."/>
            <person name="May G.D."/>
            <person name="Woodward J.E."/>
            <person name="Medigue C."/>
            <person name="Vallenet D."/>
            <person name="Lajus A."/>
            <person name="Rouy Z."/>
            <person name="Martinez-Vaz B."/>
            <person name="Tiffin P."/>
            <person name="Young N.D."/>
            <person name="Sadowsky M.J."/>
        </authorList>
    </citation>
    <scope>NUCLEOTIDE SEQUENCE</scope>
    <source>
        <strain evidence="1">M1</strain>
    </source>
</reference>
<name>A0A6G1WEQ4_9HYPH</name>
<gene>
    <name evidence="1" type="ORF">GHJ91_03215</name>
</gene>
<sequence>MALFSFRFTSSSRFALPPLHAANHERFAAKPAQSPSEREILNITDRRKSIIGSVGCIAIRHRVLPIVSCGQIWAAAGTYNPIFCCRSDVYNILA</sequence>
<organism evidence="1">
    <name type="scientific">Sinorhizobium medicae</name>
    <dbReference type="NCBI Taxonomy" id="110321"/>
    <lineage>
        <taxon>Bacteria</taxon>
        <taxon>Pseudomonadati</taxon>
        <taxon>Pseudomonadota</taxon>
        <taxon>Alphaproteobacteria</taxon>
        <taxon>Hyphomicrobiales</taxon>
        <taxon>Rhizobiaceae</taxon>
        <taxon>Sinorhizobium/Ensifer group</taxon>
        <taxon>Sinorhizobium</taxon>
    </lineage>
</organism>
<protein>
    <submittedName>
        <fullName evidence="1">Uncharacterized protein</fullName>
    </submittedName>
</protein>
<dbReference type="RefSeq" id="WP_127574903.1">
    <property type="nucleotide sequence ID" value="NZ_CP140900.1"/>
</dbReference>
<dbReference type="EMBL" id="WISB01000014">
    <property type="protein sequence ID" value="MQW68220.1"/>
    <property type="molecule type" value="Genomic_DNA"/>
</dbReference>
<evidence type="ECO:0000313" key="1">
    <source>
        <dbReference type="EMBL" id="MQW68220.1"/>
    </source>
</evidence>
<accession>A0A6G1WEQ4</accession>
<dbReference type="AlphaFoldDB" id="A0A6G1WEQ4"/>